<gene>
    <name evidence="7" type="ORF">SCODWIG_03324</name>
</gene>
<evidence type="ECO:0000256" key="5">
    <source>
        <dbReference type="ARBA" id="ARBA00023242"/>
    </source>
</evidence>
<evidence type="ECO:0000313" key="8">
    <source>
        <dbReference type="Proteomes" id="UP000262825"/>
    </source>
</evidence>
<protein>
    <recommendedName>
        <fullName evidence="6">ORC6 first cyclin-like domain-containing protein</fullName>
    </recommendedName>
</protein>
<comment type="similarity">
    <text evidence="2">Belongs to the ORC6 family.</text>
</comment>
<dbReference type="GO" id="GO:0003677">
    <property type="term" value="F:DNA binding"/>
    <property type="evidence" value="ECO:0007669"/>
    <property type="project" value="UniProtKB-KW"/>
</dbReference>
<dbReference type="PIRSF" id="PIRSF022941">
    <property type="entry name" value="ORC6_fun"/>
    <property type="match status" value="1"/>
</dbReference>
<accession>A0A376BA60</accession>
<dbReference type="AlphaFoldDB" id="A0A376BA60"/>
<evidence type="ECO:0000256" key="3">
    <source>
        <dbReference type="ARBA" id="ARBA00022705"/>
    </source>
</evidence>
<evidence type="ECO:0000256" key="2">
    <source>
        <dbReference type="ARBA" id="ARBA00010840"/>
    </source>
</evidence>
<dbReference type="Pfam" id="PF05460">
    <property type="entry name" value="ORC6"/>
    <property type="match status" value="1"/>
</dbReference>
<name>A0A376BA60_9ASCO</name>
<dbReference type="GO" id="GO:0006260">
    <property type="term" value="P:DNA replication"/>
    <property type="evidence" value="ECO:0007669"/>
    <property type="project" value="UniProtKB-KW"/>
</dbReference>
<dbReference type="InterPro" id="IPR008721">
    <property type="entry name" value="ORC6_cyclin_first"/>
</dbReference>
<dbReference type="GO" id="GO:0005664">
    <property type="term" value="C:nuclear origin of replication recognition complex"/>
    <property type="evidence" value="ECO:0007669"/>
    <property type="project" value="InterPro"/>
</dbReference>
<evidence type="ECO:0000313" key="7">
    <source>
        <dbReference type="EMBL" id="SSD61563.1"/>
    </source>
</evidence>
<keyword evidence="3" id="KW-0235">DNA replication</keyword>
<dbReference type="Proteomes" id="UP000262825">
    <property type="component" value="Unassembled WGS sequence"/>
</dbReference>
<dbReference type="VEuPathDB" id="FungiDB:SCODWIG_03324"/>
<organism evidence="7 8">
    <name type="scientific">Saccharomycodes ludwigii</name>
    <dbReference type="NCBI Taxonomy" id="36035"/>
    <lineage>
        <taxon>Eukaryota</taxon>
        <taxon>Fungi</taxon>
        <taxon>Dikarya</taxon>
        <taxon>Ascomycota</taxon>
        <taxon>Saccharomycotina</taxon>
        <taxon>Saccharomycetes</taxon>
        <taxon>Saccharomycodales</taxon>
        <taxon>Saccharomycodaceae</taxon>
        <taxon>Saccharomycodes</taxon>
    </lineage>
</organism>
<evidence type="ECO:0000259" key="6">
    <source>
        <dbReference type="Pfam" id="PF05460"/>
    </source>
</evidence>
<dbReference type="EMBL" id="UFAJ01000764">
    <property type="protein sequence ID" value="SSD61563.1"/>
    <property type="molecule type" value="Genomic_DNA"/>
</dbReference>
<sequence>MASIIDQSIADLLKKSRDEINWKDPNFIKLHTATTTIYNLSLTKLPHLKPDESVARCHIAALLSLEKLKSKYPDLNIEYSIEKIPVAPKKLNKIVQMFKENILNISPVKQKIDTLSGLDWFSDKSPVKRKVNDMLSMSPMELRERLFDEDVETKNESSKKRSKIAVKTKKNESIKALITNATPTRIQDGTITSMLNYSSSPMKETMNTDNKSATATPRRKLAFELADLPPSSPIKNTANYINNNESSIQTKNDVKETVEKEPFEEADEKIADSLNSKSCSDVTANGPVSKTKKNVVLKSLTLIPYLEKKYVKFKPKELMDICNIFEIPYDEAMCIIDFILKNTNYLIHAYKMLCGTILLCCRYIFAKERKKNIKADEIILSKMKYLLKCEDTAELFYCCDLMQELLEGEKWFKDLKLKYGINTKEEFEQQILIRRGSMLQHSKAVVSDEEYESWKNNILTDLHLRDGA</sequence>
<keyword evidence="4" id="KW-0238">DNA-binding</keyword>
<keyword evidence="8" id="KW-1185">Reference proteome</keyword>
<evidence type="ECO:0000256" key="1">
    <source>
        <dbReference type="ARBA" id="ARBA00004123"/>
    </source>
</evidence>
<evidence type="ECO:0000256" key="4">
    <source>
        <dbReference type="ARBA" id="ARBA00023125"/>
    </source>
</evidence>
<feature type="domain" description="ORC6 first cyclin-like" evidence="6">
    <location>
        <begin position="22"/>
        <end position="104"/>
    </location>
</feature>
<reference evidence="8" key="1">
    <citation type="submission" date="2018-06" db="EMBL/GenBank/DDBJ databases">
        <authorList>
            <person name="Guldener U."/>
        </authorList>
    </citation>
    <scope>NUCLEOTIDE SEQUENCE [LARGE SCALE GENOMIC DNA]</scope>
    <source>
        <strain evidence="8">UTAD17</strain>
    </source>
</reference>
<dbReference type="OrthoDB" id="5367324at2759"/>
<dbReference type="InterPro" id="IPR016811">
    <property type="entry name" value="ORC6_fun"/>
</dbReference>
<proteinExistence type="inferred from homology"/>
<comment type="subcellular location">
    <subcellularLocation>
        <location evidence="1">Nucleus</location>
    </subcellularLocation>
</comment>
<keyword evidence="5" id="KW-0539">Nucleus</keyword>